<keyword evidence="1" id="KW-0472">Membrane</keyword>
<protein>
    <submittedName>
        <fullName evidence="2">Uncharacterized protein</fullName>
    </submittedName>
</protein>
<keyword evidence="1" id="KW-0812">Transmembrane</keyword>
<evidence type="ECO:0000313" key="3">
    <source>
        <dbReference type="Proteomes" id="UP000245938"/>
    </source>
</evidence>
<name>A0A2U3AK07_9BACL</name>
<comment type="caution">
    <text evidence="2">The sequence shown here is derived from an EMBL/GenBank/DDBJ whole genome shotgun (WGS) entry which is preliminary data.</text>
</comment>
<dbReference type="OrthoDB" id="2455573at2"/>
<keyword evidence="3" id="KW-1185">Reference proteome</keyword>
<evidence type="ECO:0000256" key="1">
    <source>
        <dbReference type="SAM" id="Phobius"/>
    </source>
</evidence>
<evidence type="ECO:0000313" key="2">
    <source>
        <dbReference type="EMBL" id="PWI24869.1"/>
    </source>
</evidence>
<dbReference type="AlphaFoldDB" id="A0A2U3AK07"/>
<sequence length="72" mass="8110">MKKNWIFFLGVGAWVTLIASFFELTSIPVFKSFLNKIMSQPNPFTSGLAVILMGIVIWYILKGIELGKKEVS</sequence>
<feature type="transmembrane region" description="Helical" evidence="1">
    <location>
        <begin position="5"/>
        <end position="24"/>
    </location>
</feature>
<accession>A0A2U3AK07</accession>
<dbReference type="EMBL" id="QFVR01000015">
    <property type="protein sequence ID" value="PWI24869.1"/>
    <property type="molecule type" value="Genomic_DNA"/>
</dbReference>
<organism evidence="2 3">
    <name type="scientific">Kurthia sibirica</name>
    <dbReference type="NCBI Taxonomy" id="202750"/>
    <lineage>
        <taxon>Bacteria</taxon>
        <taxon>Bacillati</taxon>
        <taxon>Bacillota</taxon>
        <taxon>Bacilli</taxon>
        <taxon>Bacillales</taxon>
        <taxon>Caryophanaceae</taxon>
        <taxon>Kurthia</taxon>
    </lineage>
</organism>
<dbReference type="RefSeq" id="WP_109306565.1">
    <property type="nucleotide sequence ID" value="NZ_BJUF01000054.1"/>
</dbReference>
<proteinExistence type="predicted"/>
<feature type="transmembrane region" description="Helical" evidence="1">
    <location>
        <begin position="44"/>
        <end position="61"/>
    </location>
</feature>
<keyword evidence="1" id="KW-1133">Transmembrane helix</keyword>
<gene>
    <name evidence="2" type="ORF">DEX24_11455</name>
</gene>
<reference evidence="2 3" key="1">
    <citation type="submission" date="2018-05" db="EMBL/GenBank/DDBJ databases">
        <title>Kurthia sibirica genome sequence.</title>
        <authorList>
            <person name="Maclea K.S."/>
            <person name="Goen A.E."/>
        </authorList>
    </citation>
    <scope>NUCLEOTIDE SEQUENCE [LARGE SCALE GENOMIC DNA]</scope>
    <source>
        <strain evidence="2 3">ATCC 49154</strain>
    </source>
</reference>
<dbReference type="Proteomes" id="UP000245938">
    <property type="component" value="Unassembled WGS sequence"/>
</dbReference>